<dbReference type="CDD" id="cd01671">
    <property type="entry name" value="CARD"/>
    <property type="match status" value="1"/>
</dbReference>
<dbReference type="STRING" id="1841481.ENSSLDP00000025899"/>
<dbReference type="AlphaFoldDB" id="A0A3B4YT42"/>
<dbReference type="InterPro" id="IPR001315">
    <property type="entry name" value="CARD"/>
</dbReference>
<dbReference type="GeneTree" id="ENSGT00940000177805"/>
<feature type="domain" description="CARD" evidence="1">
    <location>
        <begin position="9"/>
        <end position="89"/>
    </location>
</feature>
<organism evidence="2 3">
    <name type="scientific">Seriola lalandi dorsalis</name>
    <dbReference type="NCBI Taxonomy" id="1841481"/>
    <lineage>
        <taxon>Eukaryota</taxon>
        <taxon>Metazoa</taxon>
        <taxon>Chordata</taxon>
        <taxon>Craniata</taxon>
        <taxon>Vertebrata</taxon>
        <taxon>Euteleostomi</taxon>
        <taxon>Actinopterygii</taxon>
        <taxon>Neopterygii</taxon>
        <taxon>Teleostei</taxon>
        <taxon>Neoteleostei</taxon>
        <taxon>Acanthomorphata</taxon>
        <taxon>Carangaria</taxon>
        <taxon>Carangiformes</taxon>
        <taxon>Carangidae</taxon>
        <taxon>Seriola</taxon>
    </lineage>
</organism>
<dbReference type="SUPFAM" id="SSF47986">
    <property type="entry name" value="DEATH domain"/>
    <property type="match status" value="1"/>
</dbReference>
<dbReference type="Gene3D" id="1.10.533.10">
    <property type="entry name" value="Death Domain, Fas"/>
    <property type="match status" value="1"/>
</dbReference>
<dbReference type="PROSITE" id="PS50209">
    <property type="entry name" value="CARD"/>
    <property type="match status" value="1"/>
</dbReference>
<sequence length="139" mass="16185">MFNKTRHLSQAPAAKMIKKHKVELIDCLSADHSFILQHVQARDIVTDREYNHLRHISQPREVVTKLIDIVMGKDQKSIEDFIDLLKESDILCTYPQLEEITRNWYTLSLSSSKCGDISLNDRKQTESQGITKVVWIHMH</sequence>
<accession>A0A3B4YT42</accession>
<dbReference type="Proteomes" id="UP000261360">
    <property type="component" value="Unplaced"/>
</dbReference>
<evidence type="ECO:0000259" key="1">
    <source>
        <dbReference type="PROSITE" id="PS50209"/>
    </source>
</evidence>
<keyword evidence="3" id="KW-1185">Reference proteome</keyword>
<dbReference type="GO" id="GO:0042981">
    <property type="term" value="P:regulation of apoptotic process"/>
    <property type="evidence" value="ECO:0007669"/>
    <property type="project" value="InterPro"/>
</dbReference>
<reference evidence="2" key="2">
    <citation type="submission" date="2025-09" db="UniProtKB">
        <authorList>
            <consortium name="Ensembl"/>
        </authorList>
    </citation>
    <scope>IDENTIFICATION</scope>
</reference>
<protein>
    <recommendedName>
        <fullName evidence="1">CARD domain-containing protein</fullName>
    </recommendedName>
</protein>
<proteinExistence type="predicted"/>
<evidence type="ECO:0000313" key="2">
    <source>
        <dbReference type="Ensembl" id="ENSSLDP00000025899.1"/>
    </source>
</evidence>
<dbReference type="Ensembl" id="ENSSLDT00000026697.1">
    <property type="protein sequence ID" value="ENSSLDP00000025899.1"/>
    <property type="gene ID" value="ENSSLDG00000020135.1"/>
</dbReference>
<evidence type="ECO:0000313" key="3">
    <source>
        <dbReference type="Proteomes" id="UP000261360"/>
    </source>
</evidence>
<name>A0A3B4YT42_SERLL</name>
<dbReference type="Pfam" id="PF00619">
    <property type="entry name" value="CARD"/>
    <property type="match status" value="1"/>
</dbReference>
<reference evidence="2" key="1">
    <citation type="submission" date="2025-08" db="UniProtKB">
        <authorList>
            <consortium name="Ensembl"/>
        </authorList>
    </citation>
    <scope>IDENTIFICATION</scope>
</reference>
<dbReference type="InterPro" id="IPR011029">
    <property type="entry name" value="DEATH-like_dom_sf"/>
</dbReference>